<evidence type="ECO:0000313" key="2">
    <source>
        <dbReference type="EMBL" id="UOO81930.1"/>
    </source>
</evidence>
<evidence type="ECO:0000313" key="3">
    <source>
        <dbReference type="Proteomes" id="UP000829817"/>
    </source>
</evidence>
<accession>A0ABY4DTB2</accession>
<dbReference type="Gene3D" id="3.30.60.30">
    <property type="match status" value="1"/>
</dbReference>
<feature type="chain" id="PRO_5047233149" description="Kazal-like domain-containing protein" evidence="1">
    <location>
        <begin position="22"/>
        <end position="91"/>
    </location>
</feature>
<organism evidence="2 3">
    <name type="scientific">Uruburuella testudinis</name>
    <dbReference type="NCBI Taxonomy" id="1282863"/>
    <lineage>
        <taxon>Bacteria</taxon>
        <taxon>Pseudomonadati</taxon>
        <taxon>Pseudomonadota</taxon>
        <taxon>Betaproteobacteria</taxon>
        <taxon>Neisseriales</taxon>
        <taxon>Neisseriaceae</taxon>
        <taxon>Uruburuella</taxon>
    </lineage>
</organism>
<gene>
    <name evidence="2" type="ORF">LVJ83_00155</name>
</gene>
<feature type="signal peptide" evidence="1">
    <location>
        <begin position="1"/>
        <end position="21"/>
    </location>
</feature>
<proteinExistence type="predicted"/>
<name>A0ABY4DTB2_9NEIS</name>
<keyword evidence="3" id="KW-1185">Reference proteome</keyword>
<dbReference type="RefSeq" id="WP_244785192.1">
    <property type="nucleotide sequence ID" value="NZ_CP091508.1"/>
</dbReference>
<keyword evidence="1" id="KW-0732">Signal</keyword>
<evidence type="ECO:0000256" key="1">
    <source>
        <dbReference type="SAM" id="SignalP"/>
    </source>
</evidence>
<dbReference type="PROSITE" id="PS51257">
    <property type="entry name" value="PROKAR_LIPOPROTEIN"/>
    <property type="match status" value="1"/>
</dbReference>
<protein>
    <recommendedName>
        <fullName evidence="4">Kazal-like domain-containing protein</fullName>
    </recommendedName>
</protein>
<evidence type="ECO:0008006" key="4">
    <source>
        <dbReference type="Google" id="ProtNLM"/>
    </source>
</evidence>
<sequence>MKMIQLLLWPLLLAGCGAAGSAVPPLETAPLAAENHCGRRICTMEYDPVCAVIETGGLVREHTFGNRCSVCGGGGRVLSVRKGACGSTMLR</sequence>
<dbReference type="EMBL" id="CP091508">
    <property type="protein sequence ID" value="UOO81930.1"/>
    <property type="molecule type" value="Genomic_DNA"/>
</dbReference>
<reference evidence="2 3" key="1">
    <citation type="journal article" date="2022" name="Res Sq">
        <title>Evolution of multicellular longitudinally dividing oral cavity symbionts (Neisseriaceae).</title>
        <authorList>
            <person name="Nyongesa S."/>
            <person name="Weber P."/>
            <person name="Bernet E."/>
            <person name="Pullido F."/>
            <person name="Nieckarz M."/>
            <person name="Delaby M."/>
            <person name="Nieves C."/>
            <person name="Viehboeck T."/>
            <person name="Krause N."/>
            <person name="Rivera-Millot A."/>
            <person name="Nakamura A."/>
            <person name="Vischer N."/>
            <person name="VanNieuwenhze M."/>
            <person name="Brun Y."/>
            <person name="Cava F."/>
            <person name="Bulgheresi S."/>
            <person name="Veyrier F."/>
        </authorList>
    </citation>
    <scope>NUCLEOTIDE SEQUENCE [LARGE SCALE GENOMIC DNA]</scope>
    <source>
        <strain evidence="2 3">CCUG 63373m</strain>
    </source>
</reference>
<dbReference type="Proteomes" id="UP000829817">
    <property type="component" value="Chromosome"/>
</dbReference>